<dbReference type="SMART" id="SM01098">
    <property type="entry name" value="CPSF73-100_C"/>
    <property type="match status" value="1"/>
</dbReference>
<evidence type="ECO:0000256" key="8">
    <source>
        <dbReference type="ARBA" id="ARBA00023242"/>
    </source>
</evidence>
<dbReference type="RefSeq" id="XP_033768025.1">
    <property type="nucleotide sequence ID" value="XM_033912134.1"/>
</dbReference>
<dbReference type="Pfam" id="PF11718">
    <property type="entry name" value="CPSF73-100_C"/>
    <property type="match status" value="1"/>
</dbReference>
<evidence type="ECO:0000313" key="15">
    <source>
        <dbReference type="RefSeq" id="XP_033768025.1"/>
    </source>
</evidence>
<dbReference type="InterPro" id="IPR022712">
    <property type="entry name" value="Beta_Casp"/>
</dbReference>
<evidence type="ECO:0000256" key="3">
    <source>
        <dbReference type="ARBA" id="ARBA00018311"/>
    </source>
</evidence>
<dbReference type="Gene3D" id="3.40.50.10890">
    <property type="match status" value="1"/>
</dbReference>
<dbReference type="PANTHER" id="PTHR11203:SF11">
    <property type="entry name" value="CLEAVAGE AND POLYADENYLATION SPECIFICITY FACTOR SUBUNIT 3"/>
    <property type="match status" value="1"/>
</dbReference>
<gene>
    <name evidence="15" type="primary">YSH1</name>
    <name evidence="15" type="ORF">SPAR_L03010</name>
</gene>
<comment type="subcellular location">
    <subcellularLocation>
        <location evidence="1">Nucleus</location>
    </subcellularLocation>
</comment>
<dbReference type="Pfam" id="PF10996">
    <property type="entry name" value="Beta-Casp"/>
    <property type="match status" value="1"/>
</dbReference>
<evidence type="ECO:0000256" key="4">
    <source>
        <dbReference type="ARBA" id="ARBA00022664"/>
    </source>
</evidence>
<evidence type="ECO:0000256" key="11">
    <source>
        <dbReference type="ARBA" id="ARBA00075008"/>
    </source>
</evidence>
<evidence type="ECO:0000256" key="10">
    <source>
        <dbReference type="ARBA" id="ARBA00069466"/>
    </source>
</evidence>
<dbReference type="GO" id="GO:0006397">
    <property type="term" value="P:mRNA processing"/>
    <property type="evidence" value="ECO:0007669"/>
    <property type="project" value="UniProtKB-KW"/>
</dbReference>
<reference evidence="15" key="1">
    <citation type="journal article" date="2017" name="Nat. Genet.">
        <title>Contrasting evolutionary genome dynamics between domesticated and wild yeasts.</title>
        <authorList>
            <person name="Yue J.X."/>
            <person name="Li J."/>
            <person name="Aigrain L."/>
            <person name="Hallin J."/>
            <person name="Persson K."/>
            <person name="Oliver K."/>
            <person name="Bergstrom A."/>
            <person name="Coupland P."/>
            <person name="Warringer J."/>
            <person name="Lagomarsino M.C."/>
            <person name="Fischer G."/>
            <person name="Durbin R."/>
            <person name="Liti G."/>
        </authorList>
    </citation>
    <scope>NUCLEOTIDE SEQUENCE</scope>
    <source>
        <strain evidence="15">CBS432</strain>
    </source>
</reference>
<organism evidence="15">
    <name type="scientific">Saccharomyces paradoxus</name>
    <name type="common">Yeast</name>
    <name type="synonym">Saccharomyces douglasii</name>
    <dbReference type="NCBI Taxonomy" id="27291"/>
    <lineage>
        <taxon>Eukaryota</taxon>
        <taxon>Fungi</taxon>
        <taxon>Dikarya</taxon>
        <taxon>Ascomycota</taxon>
        <taxon>Saccharomycotina</taxon>
        <taxon>Saccharomycetes</taxon>
        <taxon>Saccharomycetales</taxon>
        <taxon>Saccharomycetaceae</taxon>
        <taxon>Saccharomyces</taxon>
    </lineage>
</organism>
<reference evidence="15" key="3">
    <citation type="submission" date="2025-07" db="EMBL/GenBank/DDBJ databases">
        <authorList>
            <consortium name="NCBI Genome Project"/>
        </authorList>
    </citation>
    <scope>NUCLEOTIDE SEQUENCE</scope>
    <source>
        <strain evidence="15">CBS432</strain>
    </source>
</reference>
<feature type="domain" description="Metallo-beta-lactamase" evidence="12">
    <location>
        <begin position="21"/>
        <end position="239"/>
    </location>
</feature>
<dbReference type="CDD" id="cd16292">
    <property type="entry name" value="CPSF3-like_MBL-fold"/>
    <property type="match status" value="1"/>
</dbReference>
<dbReference type="InterPro" id="IPR011108">
    <property type="entry name" value="RMMBL"/>
</dbReference>
<keyword evidence="7" id="KW-0378">Hydrolase</keyword>
<sequence>MERTNTTTFKFFSLGGSNEVGRSCHILQYKGKTVMLDAGIHPAYQGLASLPFYDEFDLSKIDILLISHFHLDHAASLPYVMQRTNFQGRVFMTHPTKAIYRWLLRDFVRVTSIGSSSSSMGAKDEGLFSDEDLVDSFDKIETVDYHSTVDVNGIKFTAFHAGHVLGAAMFQIEIAGLRVLFTGDYSREVDRHLNSAEVPPLSSNVLIVESTFGTATHEPRLNRERKLTQLIHSTVIRGGRVLLPVFALGRAQEIMLILDEYWSQHADELGGGQVPIFYASNLAKKCMSVFQTYVNMMNDDIRKKFRDSQTNPFIFKNISYLRNLEDFQDFGPSVMLASPGMLQSGLSRDLLERWCPEDKNLVLITGYSIEGTMAKFIMLEPDTIPSINNPEVTIPRRCQVEEISFAAHVDFQENLEFIEKISAPNIILVHGEANPMGRLKSALLSNFASLKGTENEVHVFNPRNCVEVDLEFQGVKVAKAVGNIVNEIYKEESVEVKEEIAAKIEPIKEEKEGDLDSQTRKDLADVEEHKDIVVSGILVSDDKNFELDFLSLSDLREHHPDLSTTILRERQSVRVNCKKELIYWHILQMFGEAEVLQDDDKVTNQEPKVKQEGAKDQTNSGKLVLQIMGDIKLTIFNTLAVVEWTQDLINDTVADSIIAILMNVDSAPASIKLSSHSCDDHDHNNVQPYARDKIDDEVARVKQISRLFKEQFGDCFTLFLNKDEYASNKEDTINGVITIGKNTAKVDFNNMKILECNSNPLKGRVESLLNIGGNLVTPLC</sequence>
<dbReference type="InterPro" id="IPR050698">
    <property type="entry name" value="MBL"/>
</dbReference>
<evidence type="ECO:0000259" key="14">
    <source>
        <dbReference type="SMART" id="SM01098"/>
    </source>
</evidence>
<dbReference type="InterPro" id="IPR036866">
    <property type="entry name" value="RibonucZ/Hydroxyglut_hydro"/>
</dbReference>
<dbReference type="GO" id="GO:0004521">
    <property type="term" value="F:RNA endonuclease activity"/>
    <property type="evidence" value="ECO:0007669"/>
    <property type="project" value="TreeGrafter"/>
</dbReference>
<evidence type="ECO:0000256" key="1">
    <source>
        <dbReference type="ARBA" id="ARBA00004123"/>
    </source>
</evidence>
<dbReference type="SMART" id="SM01027">
    <property type="entry name" value="Beta-Casp"/>
    <property type="match status" value="1"/>
</dbReference>
<evidence type="ECO:0000256" key="2">
    <source>
        <dbReference type="ARBA" id="ARBA00010624"/>
    </source>
</evidence>
<evidence type="ECO:0000256" key="7">
    <source>
        <dbReference type="ARBA" id="ARBA00022801"/>
    </source>
</evidence>
<protein>
    <recommendedName>
        <fullName evidence="3">Endoribonuclease YSH1</fullName>
    </recommendedName>
    <alternativeName>
        <fullName evidence="10">Endoribonuclease ysh1</fullName>
    </alternativeName>
    <alternativeName>
        <fullName evidence="9 11">mRNA 3'-end-processing protein YSH1</fullName>
    </alternativeName>
</protein>
<dbReference type="Pfam" id="PF00753">
    <property type="entry name" value="Lactamase_B"/>
    <property type="match status" value="1"/>
</dbReference>
<evidence type="ECO:0000259" key="13">
    <source>
        <dbReference type="SMART" id="SM01027"/>
    </source>
</evidence>
<accession>A0A8B8UW80</accession>
<dbReference type="PANTHER" id="PTHR11203">
    <property type="entry name" value="CLEAVAGE AND POLYADENYLATION SPECIFICITY FACTOR FAMILY MEMBER"/>
    <property type="match status" value="1"/>
</dbReference>
<evidence type="ECO:0000256" key="9">
    <source>
        <dbReference type="ARBA" id="ARBA00032592"/>
    </source>
</evidence>
<dbReference type="SUPFAM" id="SSF56281">
    <property type="entry name" value="Metallo-hydrolase/oxidoreductase"/>
    <property type="match status" value="1"/>
</dbReference>
<evidence type="ECO:0000259" key="12">
    <source>
        <dbReference type="SMART" id="SM00849"/>
    </source>
</evidence>
<dbReference type="Gene3D" id="3.60.15.10">
    <property type="entry name" value="Ribonuclease Z/Hydroxyacylglutathione hydrolase-like"/>
    <property type="match status" value="1"/>
</dbReference>
<keyword evidence="5" id="KW-0540">Nuclease</keyword>
<dbReference type="GO" id="GO:0003723">
    <property type="term" value="F:RNA binding"/>
    <property type="evidence" value="ECO:0007669"/>
    <property type="project" value="TreeGrafter"/>
</dbReference>
<proteinExistence type="inferred from homology"/>
<dbReference type="FunFam" id="3.60.15.10:FF:000001">
    <property type="entry name" value="Cleavage and polyadenylation specificity factor"/>
    <property type="match status" value="1"/>
</dbReference>
<dbReference type="SMART" id="SM00849">
    <property type="entry name" value="Lactamase_B"/>
    <property type="match status" value="1"/>
</dbReference>
<dbReference type="KEGG" id="spao:SPAR_L03010"/>
<keyword evidence="4" id="KW-0507">mRNA processing</keyword>
<dbReference type="InterPro" id="IPR001279">
    <property type="entry name" value="Metallo-B-lactamas"/>
</dbReference>
<reference evidence="15" key="2">
    <citation type="submission" date="2020-01" db="EMBL/GenBank/DDBJ databases">
        <title>Population-level Yeast Reference Genomes.</title>
        <authorList>
            <person name="Yue J.-X."/>
        </authorList>
    </citation>
    <scope>NUCLEOTIDE SEQUENCE</scope>
    <source>
        <strain evidence="15">CBS432</strain>
    </source>
</reference>
<dbReference type="VEuPathDB" id="FungiDB:SPAR_L03010"/>
<feature type="domain" description="Pre-mRNA 3'-end-processing endonuclease polyadenylation factor C-term" evidence="14">
    <location>
        <begin position="528"/>
        <end position="779"/>
    </location>
</feature>
<keyword evidence="8" id="KW-0539">Nucleus</keyword>
<evidence type="ECO:0000256" key="5">
    <source>
        <dbReference type="ARBA" id="ARBA00022722"/>
    </source>
</evidence>
<evidence type="ECO:0000256" key="6">
    <source>
        <dbReference type="ARBA" id="ARBA00022759"/>
    </source>
</evidence>
<feature type="domain" description="Beta-Casp" evidence="13">
    <location>
        <begin position="251"/>
        <end position="377"/>
    </location>
</feature>
<dbReference type="InterPro" id="IPR021718">
    <property type="entry name" value="CPSF73-100_C"/>
</dbReference>
<comment type="similarity">
    <text evidence="2">Belongs to the metallo-beta-lactamase superfamily. RNA-metabolizing metallo-beta-lactamase-like family. CPSF2/YSH1 subfamily.</text>
</comment>
<dbReference type="GO" id="GO:0004534">
    <property type="term" value="F:5'-3' RNA exonuclease activity"/>
    <property type="evidence" value="ECO:0007669"/>
    <property type="project" value="TreeGrafter"/>
</dbReference>
<dbReference type="AlphaFoldDB" id="A0A8B8UW80"/>
<dbReference type="Pfam" id="PF07521">
    <property type="entry name" value="RMMBL"/>
    <property type="match status" value="1"/>
</dbReference>
<reference evidence="15" key="4">
    <citation type="submission" date="2025-08" db="UniProtKB">
        <authorList>
            <consortium name="RefSeq"/>
        </authorList>
    </citation>
    <scope>IDENTIFICATION</scope>
    <source>
        <strain evidence="15">CBS432</strain>
    </source>
</reference>
<dbReference type="GO" id="GO:0005847">
    <property type="term" value="C:mRNA cleavage and polyadenylation specificity factor complex"/>
    <property type="evidence" value="ECO:0007669"/>
    <property type="project" value="TreeGrafter"/>
</dbReference>
<keyword evidence="6" id="KW-0255">Endonuclease</keyword>
<dbReference type="GeneID" id="54632394"/>
<dbReference type="OrthoDB" id="10249535at2759"/>
<name>A0A8B8UW80_SACPA</name>
<dbReference type="FunFam" id="3.40.50.10890:FF:000001">
    <property type="entry name" value="Cleavage and polyadenylation specificity factor subunit 3"/>
    <property type="match status" value="1"/>
</dbReference>